<evidence type="ECO:0000313" key="2">
    <source>
        <dbReference type="EMBL" id="KAL1527523.1"/>
    </source>
</evidence>
<name>A0AB34JZ97_PRYPA</name>
<evidence type="ECO:0000256" key="1">
    <source>
        <dbReference type="SAM" id="MobiDB-lite"/>
    </source>
</evidence>
<organism evidence="2 3">
    <name type="scientific">Prymnesium parvum</name>
    <name type="common">Toxic golden alga</name>
    <dbReference type="NCBI Taxonomy" id="97485"/>
    <lineage>
        <taxon>Eukaryota</taxon>
        <taxon>Haptista</taxon>
        <taxon>Haptophyta</taxon>
        <taxon>Prymnesiophyceae</taxon>
        <taxon>Prymnesiales</taxon>
        <taxon>Prymnesiaceae</taxon>
        <taxon>Prymnesium</taxon>
    </lineage>
</organism>
<dbReference type="Proteomes" id="UP001515480">
    <property type="component" value="Unassembled WGS sequence"/>
</dbReference>
<gene>
    <name evidence="2" type="ORF">AB1Y20_008913</name>
</gene>
<dbReference type="EMBL" id="JBGBPQ010000002">
    <property type="protein sequence ID" value="KAL1527523.1"/>
    <property type="molecule type" value="Genomic_DNA"/>
</dbReference>
<reference evidence="2 3" key="1">
    <citation type="journal article" date="2024" name="Science">
        <title>Giant polyketide synthase enzymes in the biosynthesis of giant marine polyether toxins.</title>
        <authorList>
            <person name="Fallon T.R."/>
            <person name="Shende V.V."/>
            <person name="Wierzbicki I.H."/>
            <person name="Pendleton A.L."/>
            <person name="Watervoot N.F."/>
            <person name="Auber R.P."/>
            <person name="Gonzalez D.J."/>
            <person name="Wisecaver J.H."/>
            <person name="Moore B.S."/>
        </authorList>
    </citation>
    <scope>NUCLEOTIDE SEQUENCE [LARGE SCALE GENOMIC DNA]</scope>
    <source>
        <strain evidence="2 3">12B1</strain>
    </source>
</reference>
<proteinExistence type="predicted"/>
<accession>A0AB34JZ97</accession>
<feature type="region of interest" description="Disordered" evidence="1">
    <location>
        <begin position="1"/>
        <end position="23"/>
    </location>
</feature>
<keyword evidence="3" id="KW-1185">Reference proteome</keyword>
<sequence>MADELSRAGAPGRGARLSLAGASAPRRARDSALLVSASQRGAHDFHSAPLSDKRSRVPSTVFRLGLLYHLGLPIPGLDPLDALGDKAVSTAQHTPRHSAALTACLAPRRARRPLIGLCHSRARRPLPLLPGKRPDLYLPQLNLALDIKTASLFTSRMTRSSSLLASHTPVVATAEHFYKLRK</sequence>
<comment type="caution">
    <text evidence="2">The sequence shown here is derived from an EMBL/GenBank/DDBJ whole genome shotgun (WGS) entry which is preliminary data.</text>
</comment>
<evidence type="ECO:0000313" key="3">
    <source>
        <dbReference type="Proteomes" id="UP001515480"/>
    </source>
</evidence>
<protein>
    <submittedName>
        <fullName evidence="2">Uncharacterized protein</fullName>
    </submittedName>
</protein>
<dbReference type="AlphaFoldDB" id="A0AB34JZ97"/>